<sequence length="120" mass="14074">MCIHIFLYFSSTLKTKIFNLTIYTELGKWYIPLSDKEKKKITRELVQTILAQKPKMWSFLEWLDLKIVHKKYASLYICCKRMFQGWGCGSSGNMLAWHAQGTGFNPQHHIKIKDVVSTEN</sequence>
<dbReference type="PANTHER" id="PTHR11753">
    <property type="entry name" value="ADAPTOR COMPLEXES SMALL SUBUNIT FAMILY"/>
    <property type="match status" value="1"/>
</dbReference>
<keyword evidence="8" id="KW-1185">Reference proteome</keyword>
<evidence type="ECO:0000313" key="8">
    <source>
        <dbReference type="Proteomes" id="UP000694407"/>
    </source>
</evidence>
<keyword evidence="3" id="KW-0813">Transport</keyword>
<reference evidence="7" key="1">
    <citation type="submission" date="2025-08" db="UniProtKB">
        <authorList>
            <consortium name="Ensembl"/>
        </authorList>
    </citation>
    <scope>IDENTIFICATION</scope>
</reference>
<name>A0A8C5ZAX0_MARMA</name>
<dbReference type="InterPro" id="IPR011012">
    <property type="entry name" value="Longin-like_dom_sf"/>
</dbReference>
<protein>
    <recommendedName>
        <fullName evidence="6">AP complex mu/sigma subunit domain-containing protein</fullName>
    </recommendedName>
</protein>
<dbReference type="Ensembl" id="ENSMMMT00000013257.1">
    <property type="protein sequence ID" value="ENSMMMP00000011610.1"/>
    <property type="gene ID" value="ENSMMMG00000010389.1"/>
</dbReference>
<evidence type="ECO:0000256" key="5">
    <source>
        <dbReference type="ARBA" id="ARBA00023136"/>
    </source>
</evidence>
<evidence type="ECO:0000256" key="4">
    <source>
        <dbReference type="ARBA" id="ARBA00022927"/>
    </source>
</evidence>
<accession>A0A8C5ZAX0</accession>
<dbReference type="InterPro" id="IPR022775">
    <property type="entry name" value="AP_mu_sigma_su"/>
</dbReference>
<keyword evidence="4" id="KW-0653">Protein transport</keyword>
<evidence type="ECO:0000313" key="7">
    <source>
        <dbReference type="Ensembl" id="ENSMMMP00000011610.1"/>
    </source>
</evidence>
<comment type="similarity">
    <text evidence="2">Belongs to the adaptor complexes small subunit family.</text>
</comment>
<dbReference type="Gene3D" id="3.30.450.60">
    <property type="match status" value="1"/>
</dbReference>
<dbReference type="GO" id="GO:0015031">
    <property type="term" value="P:protein transport"/>
    <property type="evidence" value="ECO:0007669"/>
    <property type="project" value="UniProtKB-KW"/>
</dbReference>
<feature type="domain" description="AP complex mu/sigma subunit" evidence="6">
    <location>
        <begin position="17"/>
        <end position="79"/>
    </location>
</feature>
<keyword evidence="5" id="KW-0472">Membrane</keyword>
<evidence type="ECO:0000256" key="1">
    <source>
        <dbReference type="ARBA" id="ARBA00004184"/>
    </source>
</evidence>
<dbReference type="InterPro" id="IPR016635">
    <property type="entry name" value="AP_complex_ssu"/>
</dbReference>
<comment type="subcellular location">
    <subcellularLocation>
        <location evidence="1">Endomembrane system</location>
        <topology evidence="1">Peripheral membrane protein</topology>
    </subcellularLocation>
</comment>
<dbReference type="AlphaFoldDB" id="A0A8C5ZAX0"/>
<dbReference type="GO" id="GO:0012505">
    <property type="term" value="C:endomembrane system"/>
    <property type="evidence" value="ECO:0007669"/>
    <property type="project" value="UniProtKB-SubCell"/>
</dbReference>
<proteinExistence type="inferred from homology"/>
<evidence type="ECO:0000256" key="3">
    <source>
        <dbReference type="ARBA" id="ARBA00022448"/>
    </source>
</evidence>
<evidence type="ECO:0000259" key="6">
    <source>
        <dbReference type="Pfam" id="PF01217"/>
    </source>
</evidence>
<dbReference type="Proteomes" id="UP000694407">
    <property type="component" value="Unplaced"/>
</dbReference>
<reference evidence="7" key="2">
    <citation type="submission" date="2025-09" db="UniProtKB">
        <authorList>
            <consortium name="Ensembl"/>
        </authorList>
    </citation>
    <scope>IDENTIFICATION</scope>
</reference>
<dbReference type="SUPFAM" id="SSF64356">
    <property type="entry name" value="SNARE-like"/>
    <property type="match status" value="1"/>
</dbReference>
<evidence type="ECO:0000256" key="2">
    <source>
        <dbReference type="ARBA" id="ARBA00006972"/>
    </source>
</evidence>
<dbReference type="Pfam" id="PF01217">
    <property type="entry name" value="Clat_adaptor_s"/>
    <property type="match status" value="1"/>
</dbReference>
<organism evidence="7 8">
    <name type="scientific">Marmota marmota marmota</name>
    <name type="common">Alpine marmot</name>
    <dbReference type="NCBI Taxonomy" id="9994"/>
    <lineage>
        <taxon>Eukaryota</taxon>
        <taxon>Metazoa</taxon>
        <taxon>Chordata</taxon>
        <taxon>Craniata</taxon>
        <taxon>Vertebrata</taxon>
        <taxon>Euteleostomi</taxon>
        <taxon>Mammalia</taxon>
        <taxon>Eutheria</taxon>
        <taxon>Euarchontoglires</taxon>
        <taxon>Glires</taxon>
        <taxon>Rodentia</taxon>
        <taxon>Sciuromorpha</taxon>
        <taxon>Sciuridae</taxon>
        <taxon>Xerinae</taxon>
        <taxon>Marmotini</taxon>
        <taxon>Marmota</taxon>
    </lineage>
</organism>